<dbReference type="AlphaFoldDB" id="A0A409VJ43"/>
<dbReference type="EMBL" id="NHYE01005635">
    <property type="protein sequence ID" value="PPQ66246.1"/>
    <property type="molecule type" value="Genomic_DNA"/>
</dbReference>
<dbReference type="InterPro" id="IPR011333">
    <property type="entry name" value="SKP1/BTB/POZ_sf"/>
</dbReference>
<feature type="region of interest" description="Disordered" evidence="1">
    <location>
        <begin position="1"/>
        <end position="31"/>
    </location>
</feature>
<organism evidence="3 4">
    <name type="scientific">Gymnopilus dilepis</name>
    <dbReference type="NCBI Taxonomy" id="231916"/>
    <lineage>
        <taxon>Eukaryota</taxon>
        <taxon>Fungi</taxon>
        <taxon>Dikarya</taxon>
        <taxon>Basidiomycota</taxon>
        <taxon>Agaricomycotina</taxon>
        <taxon>Agaricomycetes</taxon>
        <taxon>Agaricomycetidae</taxon>
        <taxon>Agaricales</taxon>
        <taxon>Agaricineae</taxon>
        <taxon>Hymenogastraceae</taxon>
        <taxon>Gymnopilus</taxon>
    </lineage>
</organism>
<dbReference type="OrthoDB" id="3044562at2759"/>
<comment type="caution">
    <text evidence="3">The sequence shown here is derived from an EMBL/GenBank/DDBJ whole genome shotgun (WGS) entry which is preliminary data.</text>
</comment>
<name>A0A409VJ43_9AGAR</name>
<gene>
    <name evidence="3" type="ORF">CVT26_010947</name>
</gene>
<dbReference type="Pfam" id="PF00651">
    <property type="entry name" value="BTB"/>
    <property type="match status" value="1"/>
</dbReference>
<dbReference type="Gene3D" id="3.30.710.10">
    <property type="entry name" value="Potassium Channel Kv1.1, Chain A"/>
    <property type="match status" value="1"/>
</dbReference>
<evidence type="ECO:0000313" key="4">
    <source>
        <dbReference type="Proteomes" id="UP000284706"/>
    </source>
</evidence>
<dbReference type="InterPro" id="IPR000210">
    <property type="entry name" value="BTB/POZ_dom"/>
</dbReference>
<reference evidence="3 4" key="1">
    <citation type="journal article" date="2018" name="Evol. Lett.">
        <title>Horizontal gene cluster transfer increased hallucinogenic mushroom diversity.</title>
        <authorList>
            <person name="Reynolds H.T."/>
            <person name="Vijayakumar V."/>
            <person name="Gluck-Thaler E."/>
            <person name="Korotkin H.B."/>
            <person name="Matheny P.B."/>
            <person name="Slot J.C."/>
        </authorList>
    </citation>
    <scope>NUCLEOTIDE SEQUENCE [LARGE SCALE GENOMIC DNA]</scope>
    <source>
        <strain evidence="3 4">SRW20</strain>
    </source>
</reference>
<feature type="domain" description="BTB" evidence="2">
    <location>
        <begin position="41"/>
        <end position="111"/>
    </location>
</feature>
<feature type="compositionally biased region" description="Basic and acidic residues" evidence="1">
    <location>
        <begin position="8"/>
        <end position="17"/>
    </location>
</feature>
<evidence type="ECO:0000256" key="1">
    <source>
        <dbReference type="SAM" id="MobiDB-lite"/>
    </source>
</evidence>
<accession>A0A409VJ43</accession>
<dbReference type="PROSITE" id="PS50097">
    <property type="entry name" value="BTB"/>
    <property type="match status" value="1"/>
</dbReference>
<dbReference type="SUPFAM" id="SSF54695">
    <property type="entry name" value="POZ domain"/>
    <property type="match status" value="1"/>
</dbReference>
<dbReference type="Proteomes" id="UP000284706">
    <property type="component" value="Unassembled WGS sequence"/>
</dbReference>
<dbReference type="CDD" id="cd18186">
    <property type="entry name" value="BTB_POZ_ZBTB_KLHL-like"/>
    <property type="match status" value="1"/>
</dbReference>
<dbReference type="InParanoid" id="A0A409VJ43"/>
<evidence type="ECO:0000313" key="3">
    <source>
        <dbReference type="EMBL" id="PPQ66246.1"/>
    </source>
</evidence>
<keyword evidence="4" id="KW-1185">Reference proteome</keyword>
<sequence>MPYDEDDCHPAKKPRLDQDEDENDSQSASCPSRSEYWFKTGDVVLQAENTQFRVHREILSRHSRVFTDTFGMPQSKEGEGSCSERLVDGQPLVDLDDPVHEIDYMLSILYDTLRMHDWTKPMTVIRISTLLRLGKKYEIDFFVQEALQRLCFDHPTTLAAWESVSAHGFYVRIGPVDNLAKDMVTIINLANEHSIPSILPAAYLHLCMHFTLVN</sequence>
<dbReference type="SMART" id="SM00225">
    <property type="entry name" value="BTB"/>
    <property type="match status" value="1"/>
</dbReference>
<evidence type="ECO:0000259" key="2">
    <source>
        <dbReference type="PROSITE" id="PS50097"/>
    </source>
</evidence>
<protein>
    <recommendedName>
        <fullName evidence="2">BTB domain-containing protein</fullName>
    </recommendedName>
</protein>
<proteinExistence type="predicted"/>